<gene>
    <name evidence="8" type="ORF">Acaty_m0057</name>
</gene>
<keyword evidence="7" id="KW-0624">Polysaccharide degradation</keyword>
<dbReference type="InterPro" id="IPR008928">
    <property type="entry name" value="6-hairpin_glycosidase_sf"/>
</dbReference>
<dbReference type="HOGENOM" id="CLU_037297_0_0_6"/>
<dbReference type="InterPro" id="IPR002037">
    <property type="entry name" value="Glyco_hydro_8"/>
</dbReference>
<dbReference type="eggNOG" id="COG3405">
    <property type="taxonomic scope" value="Bacteria"/>
</dbReference>
<keyword evidence="6 8" id="KW-0326">Glycosidase</keyword>
<proteinExistence type="inferred from homology"/>
<sequence length="440" mass="50055">MRHFRLVKFFRRLGRPDPDCGWRRLCAQLLAPGILMISTLSFPAIAADRHAHPSNLLDPGFWQQLWSHYLRTFVDSQGRVIDWQRHDVTTSEGQAYALFFALVADQRRQFARILSWTNNNLARGELGNRLPGWLWGRNTKGRWTLLSPHSAADADLWIAYTLLQAGRLWRIPRYTRQGEELTRTIARSEVISVDFSYRRSPRTMSISLTPMLLPGYYGFTLGRNRCVLNPSYLPMPLLFGLAHSDPDGPWRKMALQLPNLLRAISPHGFVPDWVGLDSHNGTFFQPPEGDRGSFNAIRVYLWAGFRVGNRRVNLKVITAIPGMANYLVHHRTPPLTVNVYSGKAEGKGPVGFSAAVLPYLRATRQIHAFRLQMLRLSRSLDPNTGLFGNPPHYYDQNLALFALGYLSYMFHFTAAGNLITRWAERGDPGLPRHETTVGPL</sequence>
<name>A0A059ZYN8_ACICK</name>
<dbReference type="GO" id="GO:0030245">
    <property type="term" value="P:cellulose catabolic process"/>
    <property type="evidence" value="ECO:0007669"/>
    <property type="project" value="UniProtKB-KW"/>
</dbReference>
<keyword evidence="5" id="KW-0136">Cellulose degradation</keyword>
<evidence type="ECO:0000256" key="6">
    <source>
        <dbReference type="ARBA" id="ARBA00023295"/>
    </source>
</evidence>
<dbReference type="Gene3D" id="1.50.10.10">
    <property type="match status" value="1"/>
</dbReference>
<evidence type="ECO:0000256" key="1">
    <source>
        <dbReference type="ARBA" id="ARBA00000966"/>
    </source>
</evidence>
<dbReference type="KEGG" id="acz:Acaty_m0057"/>
<keyword evidence="4 8" id="KW-0378">Hydrolase</keyword>
<accession>A0A059ZYN8</accession>
<evidence type="ECO:0000256" key="5">
    <source>
        <dbReference type="ARBA" id="ARBA00023001"/>
    </source>
</evidence>
<dbReference type="NCBIfam" id="NF008305">
    <property type="entry name" value="PRK11097.1"/>
    <property type="match status" value="1"/>
</dbReference>
<evidence type="ECO:0000256" key="3">
    <source>
        <dbReference type="ARBA" id="ARBA00012601"/>
    </source>
</evidence>
<organism evidence="8 9">
    <name type="scientific">Acidithiobacillus caldus (strain ATCC 51756 / DSM 8584 / KU)</name>
    <dbReference type="NCBI Taxonomy" id="637389"/>
    <lineage>
        <taxon>Bacteria</taxon>
        <taxon>Pseudomonadati</taxon>
        <taxon>Pseudomonadota</taxon>
        <taxon>Acidithiobacillia</taxon>
        <taxon>Acidithiobacillales</taxon>
        <taxon>Acidithiobacillaceae</taxon>
        <taxon>Acidithiobacillus</taxon>
    </lineage>
</organism>
<reference evidence="8 9" key="1">
    <citation type="journal article" date="2009" name="J. Bacteriol.">
        <title>Draft genome sequence of the extremely acidophilic bacterium Acidithiobacillus caldus ATCC 51756 reveals metabolic versatility in the genus Acidithiobacillus.</title>
        <authorList>
            <person name="Valdes J."/>
            <person name="Quatrini R."/>
            <person name="Hallberg K."/>
            <person name="Dopson M."/>
            <person name="Valenzuela P.D."/>
            <person name="Holmes D.S."/>
        </authorList>
    </citation>
    <scope>NUCLEOTIDE SEQUENCE [LARGE SCALE GENOMIC DNA]</scope>
    <source>
        <strain evidence="9">ATCC 51756 / DSM 8584 / KU</strain>
        <plasmid evidence="9">megaPlasmid mpAca1.1</plasmid>
    </source>
</reference>
<dbReference type="InterPro" id="IPR012341">
    <property type="entry name" value="6hp_glycosidase-like_sf"/>
</dbReference>
<evidence type="ECO:0000256" key="2">
    <source>
        <dbReference type="ARBA" id="ARBA00009209"/>
    </source>
</evidence>
<dbReference type="Pfam" id="PF01270">
    <property type="entry name" value="Glyco_hydro_8"/>
    <property type="match status" value="1"/>
</dbReference>
<evidence type="ECO:0000313" key="8">
    <source>
        <dbReference type="EMBL" id="AIA56630.1"/>
    </source>
</evidence>
<dbReference type="EMBL" id="CP005987">
    <property type="protein sequence ID" value="AIA56630.1"/>
    <property type="molecule type" value="Genomic_DNA"/>
</dbReference>
<evidence type="ECO:0000313" key="9">
    <source>
        <dbReference type="Proteomes" id="UP000005522"/>
    </source>
</evidence>
<keyword evidence="7" id="KW-0119">Carbohydrate metabolism</keyword>
<keyword evidence="8" id="KW-0614">Plasmid</keyword>
<comment type="catalytic activity">
    <reaction evidence="1">
        <text>Endohydrolysis of (1-&gt;4)-beta-D-glucosidic linkages in cellulose, lichenin and cereal beta-D-glucans.</text>
        <dbReference type="EC" id="3.2.1.4"/>
    </reaction>
</comment>
<protein>
    <recommendedName>
        <fullName evidence="3">cellulase</fullName>
        <ecNumber evidence="3">3.2.1.4</ecNumber>
    </recommendedName>
</protein>
<dbReference type="PRINTS" id="PR00735">
    <property type="entry name" value="GLHYDRLASE8"/>
</dbReference>
<dbReference type="SUPFAM" id="SSF48208">
    <property type="entry name" value="Six-hairpin glycosidases"/>
    <property type="match status" value="1"/>
</dbReference>
<comment type="similarity">
    <text evidence="2">Belongs to the glycosyl hydrolase 8 (cellulase D) family.</text>
</comment>
<geneLocation type="plasmid" evidence="9">
    <name>megaPlasmid mpAca1.1</name>
</geneLocation>
<dbReference type="Proteomes" id="UP000005522">
    <property type="component" value="Plasmid megap mpAca1.1"/>
</dbReference>
<evidence type="ECO:0000256" key="7">
    <source>
        <dbReference type="ARBA" id="ARBA00023326"/>
    </source>
</evidence>
<dbReference type="EC" id="3.2.1.4" evidence="3"/>
<dbReference type="AlphaFoldDB" id="A0A059ZYN8"/>
<dbReference type="GO" id="GO:0008810">
    <property type="term" value="F:cellulase activity"/>
    <property type="evidence" value="ECO:0007669"/>
    <property type="project" value="UniProtKB-EC"/>
</dbReference>
<evidence type="ECO:0000256" key="4">
    <source>
        <dbReference type="ARBA" id="ARBA00022801"/>
    </source>
</evidence>